<accession>A0AAD9P3F9</accession>
<name>A0AAD9P3F9_RIDPI</name>
<organism evidence="1 2">
    <name type="scientific">Ridgeia piscesae</name>
    <name type="common">Tubeworm</name>
    <dbReference type="NCBI Taxonomy" id="27915"/>
    <lineage>
        <taxon>Eukaryota</taxon>
        <taxon>Metazoa</taxon>
        <taxon>Spiralia</taxon>
        <taxon>Lophotrochozoa</taxon>
        <taxon>Annelida</taxon>
        <taxon>Polychaeta</taxon>
        <taxon>Sedentaria</taxon>
        <taxon>Canalipalpata</taxon>
        <taxon>Sabellida</taxon>
        <taxon>Siboglinidae</taxon>
        <taxon>Ridgeia</taxon>
    </lineage>
</organism>
<keyword evidence="2" id="KW-1185">Reference proteome</keyword>
<evidence type="ECO:0000313" key="1">
    <source>
        <dbReference type="EMBL" id="KAK2187435.1"/>
    </source>
</evidence>
<dbReference type="Proteomes" id="UP001209878">
    <property type="component" value="Unassembled WGS sequence"/>
</dbReference>
<reference evidence="1" key="1">
    <citation type="journal article" date="2023" name="Mol. Biol. Evol.">
        <title>Third-Generation Sequencing Reveals the Adaptive Role of the Epigenome in Three Deep-Sea Polychaetes.</title>
        <authorList>
            <person name="Perez M."/>
            <person name="Aroh O."/>
            <person name="Sun Y."/>
            <person name="Lan Y."/>
            <person name="Juniper S.K."/>
            <person name="Young C.R."/>
            <person name="Angers B."/>
            <person name="Qian P.Y."/>
        </authorList>
    </citation>
    <scope>NUCLEOTIDE SEQUENCE</scope>
    <source>
        <strain evidence="1">R07B-5</strain>
    </source>
</reference>
<comment type="caution">
    <text evidence="1">The sequence shown here is derived from an EMBL/GenBank/DDBJ whole genome shotgun (WGS) entry which is preliminary data.</text>
</comment>
<dbReference type="AlphaFoldDB" id="A0AAD9P3F9"/>
<evidence type="ECO:0000313" key="2">
    <source>
        <dbReference type="Proteomes" id="UP001209878"/>
    </source>
</evidence>
<protein>
    <submittedName>
        <fullName evidence="1">Uncharacterized protein</fullName>
    </submittedName>
</protein>
<dbReference type="EMBL" id="JAODUO010000165">
    <property type="protein sequence ID" value="KAK2187435.1"/>
    <property type="molecule type" value="Genomic_DNA"/>
</dbReference>
<proteinExistence type="predicted"/>
<sequence>MYVNVERQYGTDSRWSRSGRLYASTTLSSCHKLILPVGGRRSDRERPTMRRGIIYYYVSTAHHQVVPDCSLPPASAWACVVCGSADASKGLVFKAASIDR</sequence>
<gene>
    <name evidence="1" type="ORF">NP493_165g02002</name>
</gene>